<feature type="compositionally biased region" description="Polar residues" evidence="1">
    <location>
        <begin position="29"/>
        <end position="41"/>
    </location>
</feature>
<gene>
    <name evidence="2" type="ORF">FOL47_005480</name>
</gene>
<accession>A0A7J6LYQ6</accession>
<dbReference type="OrthoDB" id="408098at2759"/>
<sequence>MASSRICTQDDPIWDIIRAKCLGSRKSQEQQGIPNTRSLSQHRSEDHKTLLDENCVTREYSPRSDRSTASQASALTVIISAWATKVHPRAHDFFQSHERMIEVLRSIALRIHREDDPILGSDKCVKWHGDSAQDERDARVRHAQMRLIKPNETEPSDAFVSRVLVFFFATNESFELLMQLPKQPFRMLCGDQLCINLHHIAGEID</sequence>
<organism evidence="2 3">
    <name type="scientific">Perkinsus chesapeaki</name>
    <name type="common">Clam parasite</name>
    <name type="synonym">Perkinsus andrewsi</name>
    <dbReference type="NCBI Taxonomy" id="330153"/>
    <lineage>
        <taxon>Eukaryota</taxon>
        <taxon>Sar</taxon>
        <taxon>Alveolata</taxon>
        <taxon>Perkinsozoa</taxon>
        <taxon>Perkinsea</taxon>
        <taxon>Perkinsida</taxon>
        <taxon>Perkinsidae</taxon>
        <taxon>Perkinsus</taxon>
    </lineage>
</organism>
<name>A0A7J6LYQ6_PERCH</name>
<dbReference type="EMBL" id="JAAPAO010000301">
    <property type="protein sequence ID" value="KAF4663961.1"/>
    <property type="molecule type" value="Genomic_DNA"/>
</dbReference>
<keyword evidence="3" id="KW-1185">Reference proteome</keyword>
<comment type="caution">
    <text evidence="2">The sequence shown here is derived from an EMBL/GenBank/DDBJ whole genome shotgun (WGS) entry which is preliminary data.</text>
</comment>
<evidence type="ECO:0000313" key="2">
    <source>
        <dbReference type="EMBL" id="KAF4663961.1"/>
    </source>
</evidence>
<reference evidence="2 3" key="1">
    <citation type="submission" date="2020-04" db="EMBL/GenBank/DDBJ databases">
        <title>Perkinsus chesapeaki whole genome sequence.</title>
        <authorList>
            <person name="Bogema D.R."/>
        </authorList>
    </citation>
    <scope>NUCLEOTIDE SEQUENCE [LARGE SCALE GENOMIC DNA]</scope>
    <source>
        <strain evidence="2">ATCC PRA-425</strain>
    </source>
</reference>
<evidence type="ECO:0000256" key="1">
    <source>
        <dbReference type="SAM" id="MobiDB-lite"/>
    </source>
</evidence>
<proteinExistence type="predicted"/>
<protein>
    <submittedName>
        <fullName evidence="2">Uncharacterized protein</fullName>
    </submittedName>
</protein>
<feature type="region of interest" description="Disordered" evidence="1">
    <location>
        <begin position="25"/>
        <end position="67"/>
    </location>
</feature>
<evidence type="ECO:0000313" key="3">
    <source>
        <dbReference type="Proteomes" id="UP000591131"/>
    </source>
</evidence>
<feature type="compositionally biased region" description="Basic and acidic residues" evidence="1">
    <location>
        <begin position="42"/>
        <end position="51"/>
    </location>
</feature>
<dbReference type="Proteomes" id="UP000591131">
    <property type="component" value="Unassembled WGS sequence"/>
</dbReference>
<dbReference type="AlphaFoldDB" id="A0A7J6LYQ6"/>